<keyword evidence="2" id="KW-0472">Membrane</keyword>
<keyword evidence="2" id="KW-0812">Transmembrane</keyword>
<accession>A0AAV2GJF1</accession>
<keyword evidence="4" id="KW-1185">Reference proteome</keyword>
<proteinExistence type="predicted"/>
<reference evidence="3 4" key="1">
    <citation type="submission" date="2024-04" db="EMBL/GenBank/DDBJ databases">
        <authorList>
            <person name="Fracassetti M."/>
        </authorList>
    </citation>
    <scope>NUCLEOTIDE SEQUENCE [LARGE SCALE GENOMIC DNA]</scope>
</reference>
<keyword evidence="2" id="KW-1133">Transmembrane helix</keyword>
<sequence length="207" mass="22705">MLVQDRLPTSPPPPKSPKSNSKSKLPTTVFHHPISGRRFSPAKSLDFCTWFSDNLYKIVTIAFLVATVAALFFLRNAGDTSAFLYLQSKSHPIDKTLRIGEENVGASGDQTPRLFRGSSKVGGEKLEDGLDVGDVEFGGEELGANGGEAGEVGVGEALGFEEVDDGDDFGGGIGRRARCRRRRIWGRRARGRWRRGGGSRRWRSPWI</sequence>
<feature type="transmembrane region" description="Helical" evidence="2">
    <location>
        <begin position="55"/>
        <end position="74"/>
    </location>
</feature>
<feature type="compositionally biased region" description="Low complexity" evidence="1">
    <location>
        <begin position="17"/>
        <end position="27"/>
    </location>
</feature>
<protein>
    <submittedName>
        <fullName evidence="3">Uncharacterized protein</fullName>
    </submittedName>
</protein>
<dbReference type="EMBL" id="OZ034822">
    <property type="protein sequence ID" value="CAL1410397.1"/>
    <property type="molecule type" value="Genomic_DNA"/>
</dbReference>
<evidence type="ECO:0000313" key="4">
    <source>
        <dbReference type="Proteomes" id="UP001497516"/>
    </source>
</evidence>
<dbReference type="AlphaFoldDB" id="A0AAV2GJF1"/>
<gene>
    <name evidence="3" type="ORF">LTRI10_LOCUS49820</name>
</gene>
<evidence type="ECO:0000313" key="3">
    <source>
        <dbReference type="EMBL" id="CAL1410397.1"/>
    </source>
</evidence>
<name>A0AAV2GJF1_9ROSI</name>
<evidence type="ECO:0000256" key="1">
    <source>
        <dbReference type="SAM" id="MobiDB-lite"/>
    </source>
</evidence>
<evidence type="ECO:0000256" key="2">
    <source>
        <dbReference type="SAM" id="Phobius"/>
    </source>
</evidence>
<dbReference type="Proteomes" id="UP001497516">
    <property type="component" value="Chromosome 9"/>
</dbReference>
<feature type="region of interest" description="Disordered" evidence="1">
    <location>
        <begin position="1"/>
        <end position="27"/>
    </location>
</feature>
<organism evidence="3 4">
    <name type="scientific">Linum trigynum</name>
    <dbReference type="NCBI Taxonomy" id="586398"/>
    <lineage>
        <taxon>Eukaryota</taxon>
        <taxon>Viridiplantae</taxon>
        <taxon>Streptophyta</taxon>
        <taxon>Embryophyta</taxon>
        <taxon>Tracheophyta</taxon>
        <taxon>Spermatophyta</taxon>
        <taxon>Magnoliopsida</taxon>
        <taxon>eudicotyledons</taxon>
        <taxon>Gunneridae</taxon>
        <taxon>Pentapetalae</taxon>
        <taxon>rosids</taxon>
        <taxon>fabids</taxon>
        <taxon>Malpighiales</taxon>
        <taxon>Linaceae</taxon>
        <taxon>Linum</taxon>
    </lineage>
</organism>